<protein>
    <submittedName>
        <fullName evidence="9">M42 family metallopeptidase</fullName>
    </submittedName>
</protein>
<evidence type="ECO:0000313" key="9">
    <source>
        <dbReference type="EMBL" id="MBI4727723.1"/>
    </source>
</evidence>
<feature type="binding site" evidence="8">
    <location>
        <position position="182"/>
    </location>
    <ligand>
        <name>Zn(2+)</name>
        <dbReference type="ChEBI" id="CHEBI:29105"/>
        <label>1</label>
    </ligand>
</feature>
<evidence type="ECO:0000256" key="4">
    <source>
        <dbReference type="ARBA" id="ARBA00022723"/>
    </source>
</evidence>
<evidence type="ECO:0000256" key="5">
    <source>
        <dbReference type="ARBA" id="ARBA00022801"/>
    </source>
</evidence>
<dbReference type="GO" id="GO:0006508">
    <property type="term" value="P:proteolysis"/>
    <property type="evidence" value="ECO:0007669"/>
    <property type="project" value="UniProtKB-KW"/>
</dbReference>
<dbReference type="SUPFAM" id="SSF101821">
    <property type="entry name" value="Aminopeptidase/glucanase lid domain"/>
    <property type="match status" value="1"/>
</dbReference>
<feature type="binding site" evidence="8">
    <location>
        <position position="64"/>
    </location>
    <ligand>
        <name>Zn(2+)</name>
        <dbReference type="ChEBI" id="CHEBI:29105"/>
        <label>1</label>
    </ligand>
</feature>
<dbReference type="InterPro" id="IPR008007">
    <property type="entry name" value="Peptidase_M42"/>
</dbReference>
<accession>A0A933ICZ8</accession>
<comment type="caution">
    <text evidence="9">The sequence shown here is derived from an EMBL/GenBank/DDBJ whole genome shotgun (WGS) entry which is preliminary data.</text>
</comment>
<dbReference type="AlphaFoldDB" id="A0A933ICZ8"/>
<dbReference type="EMBL" id="JACQXR010000151">
    <property type="protein sequence ID" value="MBI4727723.1"/>
    <property type="molecule type" value="Genomic_DNA"/>
</dbReference>
<evidence type="ECO:0000256" key="1">
    <source>
        <dbReference type="ARBA" id="ARBA00006272"/>
    </source>
</evidence>
<keyword evidence="3" id="KW-0645">Protease</keyword>
<keyword evidence="4 8" id="KW-0479">Metal-binding</keyword>
<dbReference type="InterPro" id="IPR051464">
    <property type="entry name" value="Peptidase_M42_aminopept"/>
</dbReference>
<comment type="similarity">
    <text evidence="1 6">Belongs to the peptidase M42 family.</text>
</comment>
<evidence type="ECO:0000256" key="8">
    <source>
        <dbReference type="PIRSR" id="PIRSR001123-2"/>
    </source>
</evidence>
<evidence type="ECO:0000256" key="3">
    <source>
        <dbReference type="ARBA" id="ARBA00022670"/>
    </source>
</evidence>
<feature type="active site" description="Proton acceptor" evidence="7">
    <location>
        <position position="214"/>
    </location>
</feature>
<dbReference type="Proteomes" id="UP000736328">
    <property type="component" value="Unassembled WGS sequence"/>
</dbReference>
<organism evidence="9 10">
    <name type="scientific">candidate division TA06 bacterium</name>
    <dbReference type="NCBI Taxonomy" id="2250710"/>
    <lineage>
        <taxon>Bacteria</taxon>
        <taxon>Bacteria division TA06</taxon>
    </lineage>
</organism>
<sequence>MELVKRLTQVSGPSGYEARAARAAQTELKPFADQVKIDKMGSVAAFKKGSGPKASGKKILLAAHLDEIGLLVNRIEEGGFLRFTEIGGFDVRVLLGQEVLVHPVGRLGPGTDKFFPGIIGAKPPHFQTPEESHQVIALADLYIDLGMEEKEVRARISVGDVATMRMPFVNLKNDRAAGKAMDDRACVAVMVKTLELLKKMRHSWDVYAVATVQEEAGWGCLGALTASYNVNPDIGIAIDVTHADMPMAAESDTFALGKGPTIALGPNLHPAVVEKLKEVAKAEEIPYQLEPCAGVTGTDAMDIQISREGIPTGLIGLPLRYMHTPVETLAAVDVERSARLLARFITELDDIKLEWKDD</sequence>
<dbReference type="PANTHER" id="PTHR32481">
    <property type="entry name" value="AMINOPEPTIDASE"/>
    <property type="match status" value="1"/>
</dbReference>
<feature type="binding site" evidence="8">
    <location>
        <position position="323"/>
    </location>
    <ligand>
        <name>Zn(2+)</name>
        <dbReference type="ChEBI" id="CHEBI:29105"/>
        <label>2</label>
    </ligand>
</feature>
<keyword evidence="2" id="KW-0031">Aminopeptidase</keyword>
<dbReference type="Gene3D" id="2.40.30.40">
    <property type="entry name" value="Peptidase M42, domain 2"/>
    <property type="match status" value="1"/>
</dbReference>
<dbReference type="Gene3D" id="3.40.630.10">
    <property type="entry name" value="Zn peptidases"/>
    <property type="match status" value="1"/>
</dbReference>
<keyword evidence="5" id="KW-0378">Hydrolase</keyword>
<feature type="binding site" evidence="8">
    <location>
        <position position="182"/>
    </location>
    <ligand>
        <name>Zn(2+)</name>
        <dbReference type="ChEBI" id="CHEBI:29105"/>
        <label>2</label>
    </ligand>
</feature>
<evidence type="ECO:0000256" key="2">
    <source>
        <dbReference type="ARBA" id="ARBA00022438"/>
    </source>
</evidence>
<dbReference type="CDD" id="cd05656">
    <property type="entry name" value="M42_Frv"/>
    <property type="match status" value="1"/>
</dbReference>
<name>A0A933ICZ8_UNCT6</name>
<dbReference type="PIRSF" id="PIRSF001123">
    <property type="entry name" value="PepA_GA"/>
    <property type="match status" value="1"/>
</dbReference>
<dbReference type="GO" id="GO:0046872">
    <property type="term" value="F:metal ion binding"/>
    <property type="evidence" value="ECO:0007669"/>
    <property type="project" value="UniProtKB-UniRule"/>
</dbReference>
<dbReference type="InterPro" id="IPR023367">
    <property type="entry name" value="Peptidase_M42_dom2"/>
</dbReference>
<evidence type="ECO:0000256" key="6">
    <source>
        <dbReference type="PIRNR" id="PIRNR001123"/>
    </source>
</evidence>
<dbReference type="GO" id="GO:0004177">
    <property type="term" value="F:aminopeptidase activity"/>
    <property type="evidence" value="ECO:0007669"/>
    <property type="project" value="UniProtKB-UniRule"/>
</dbReference>
<gene>
    <name evidence="9" type="ORF">HY768_10990</name>
</gene>
<proteinExistence type="inferred from homology"/>
<reference evidence="9" key="1">
    <citation type="submission" date="2020-07" db="EMBL/GenBank/DDBJ databases">
        <title>Huge and variable diversity of episymbiotic CPR bacteria and DPANN archaea in groundwater ecosystems.</title>
        <authorList>
            <person name="He C.Y."/>
            <person name="Keren R."/>
            <person name="Whittaker M."/>
            <person name="Farag I.F."/>
            <person name="Doudna J."/>
            <person name="Cate J.H.D."/>
            <person name="Banfield J.F."/>
        </authorList>
    </citation>
    <scope>NUCLEOTIDE SEQUENCE</scope>
    <source>
        <strain evidence="9">NC_groundwater_1520_Pr4_B-0.1um_53_5</strain>
    </source>
</reference>
<feature type="binding site" evidence="8">
    <location>
        <position position="215"/>
    </location>
    <ligand>
        <name>Zn(2+)</name>
        <dbReference type="ChEBI" id="CHEBI:29105"/>
        <label>2</label>
    </ligand>
</feature>
<evidence type="ECO:0000256" key="7">
    <source>
        <dbReference type="PIRSR" id="PIRSR001123-1"/>
    </source>
</evidence>
<dbReference type="PANTHER" id="PTHR32481:SF0">
    <property type="entry name" value="AMINOPEPTIDASE YPDE-RELATED"/>
    <property type="match status" value="1"/>
</dbReference>
<feature type="binding site" evidence="8">
    <location>
        <position position="239"/>
    </location>
    <ligand>
        <name>Zn(2+)</name>
        <dbReference type="ChEBI" id="CHEBI:29105"/>
        <label>1</label>
    </ligand>
</feature>
<evidence type="ECO:0000313" key="10">
    <source>
        <dbReference type="Proteomes" id="UP000736328"/>
    </source>
</evidence>
<comment type="cofactor">
    <cofactor evidence="8">
        <name>a divalent metal cation</name>
        <dbReference type="ChEBI" id="CHEBI:60240"/>
    </cofactor>
    <text evidence="8">Binds 2 divalent metal cations per subunit.</text>
</comment>
<dbReference type="Pfam" id="PF05343">
    <property type="entry name" value="Peptidase_M42"/>
    <property type="match status" value="1"/>
</dbReference>
<dbReference type="SUPFAM" id="SSF53187">
    <property type="entry name" value="Zn-dependent exopeptidases"/>
    <property type="match status" value="1"/>
</dbReference>